<accession>A0A4P6XUG4</accession>
<dbReference type="InterPro" id="IPR003656">
    <property type="entry name" value="Znf_BED"/>
</dbReference>
<evidence type="ECO:0000256" key="4">
    <source>
        <dbReference type="SAM" id="MobiDB-lite"/>
    </source>
</evidence>
<evidence type="ECO:0000256" key="1">
    <source>
        <dbReference type="ARBA" id="ARBA00022723"/>
    </source>
</evidence>
<feature type="domain" description="BED-type" evidence="5">
    <location>
        <begin position="128"/>
        <end position="169"/>
    </location>
</feature>
<evidence type="ECO:0000259" key="5">
    <source>
        <dbReference type="Pfam" id="PF02892"/>
    </source>
</evidence>
<dbReference type="GO" id="GO:0003677">
    <property type="term" value="F:DNA binding"/>
    <property type="evidence" value="ECO:0007669"/>
    <property type="project" value="InterPro"/>
</dbReference>
<dbReference type="EMBL" id="CP034459">
    <property type="protein sequence ID" value="QBM89701.1"/>
    <property type="molecule type" value="Genomic_DNA"/>
</dbReference>
<dbReference type="AlphaFoldDB" id="A0A4P6XUG4"/>
<proteinExistence type="predicted"/>
<evidence type="ECO:0000313" key="6">
    <source>
        <dbReference type="EMBL" id="QBM89701.1"/>
    </source>
</evidence>
<gene>
    <name evidence="6" type="primary">MPUL0D07820</name>
    <name evidence="6" type="ORF">METSCH_D07820</name>
</gene>
<evidence type="ECO:0000313" key="7">
    <source>
        <dbReference type="Proteomes" id="UP000292447"/>
    </source>
</evidence>
<keyword evidence="3" id="KW-0862">Zinc</keyword>
<dbReference type="Proteomes" id="UP000292447">
    <property type="component" value="Chromosome IV"/>
</dbReference>
<feature type="compositionally biased region" description="Polar residues" evidence="4">
    <location>
        <begin position="70"/>
        <end position="80"/>
    </location>
</feature>
<name>A0A4P6XUG4_9ASCO</name>
<dbReference type="STRING" id="2163413.A0A4P6XUG4"/>
<organism evidence="6 7">
    <name type="scientific">Metschnikowia aff. pulcherrima</name>
    <dbReference type="NCBI Taxonomy" id="2163413"/>
    <lineage>
        <taxon>Eukaryota</taxon>
        <taxon>Fungi</taxon>
        <taxon>Dikarya</taxon>
        <taxon>Ascomycota</taxon>
        <taxon>Saccharomycotina</taxon>
        <taxon>Pichiomycetes</taxon>
        <taxon>Metschnikowiaceae</taxon>
        <taxon>Metschnikowia</taxon>
    </lineage>
</organism>
<keyword evidence="1" id="KW-0479">Metal-binding</keyword>
<feature type="region of interest" description="Disordered" evidence="4">
    <location>
        <begin position="67"/>
        <end position="119"/>
    </location>
</feature>
<sequence length="419" mass="46154">MSYFNGSSSGNNPLAFPSYNQQRLNQGNVAGLGTVNNSVSQIDSHFNGSSLNSTLQQTTDQATDRAGSFINPQDQISNDRSPNEDGGRTERQEGTRRDTAADAENRGLKRDRQNRPGQKFGAKKRLWVWTWFVQDPNDQNVAVCDFCGKVITRVASDRGLPKKLSEHLHTHKLTKNLINPSRQLPIDSTGLSFNASLQIPYAGTFSPQQGNGGILQAVSSISQGQLGLPSPSQRHSSALGHHALLAASLSQAQASQQLMHQLTIESADSGLKQNQSKYRRTNSMAAFANDMQHIHPQLQNHTNVQSLPNSSITGQVSRRYPQTTFESSPYSGSKFHRHLLKFLAENKLSVRLLKLPSFQQLVYDLRPESITDLLDLTGLYTSFVEIARGENSSETPNTRESSVAEASVVNTLARELTKK</sequence>
<dbReference type="Pfam" id="PF02892">
    <property type="entry name" value="zf-BED"/>
    <property type="match status" value="1"/>
</dbReference>
<evidence type="ECO:0000256" key="2">
    <source>
        <dbReference type="ARBA" id="ARBA00022771"/>
    </source>
</evidence>
<feature type="compositionally biased region" description="Basic and acidic residues" evidence="4">
    <location>
        <begin position="81"/>
        <end position="114"/>
    </location>
</feature>
<keyword evidence="2" id="KW-0863">Zinc-finger</keyword>
<keyword evidence="7" id="KW-1185">Reference proteome</keyword>
<evidence type="ECO:0000256" key="3">
    <source>
        <dbReference type="ARBA" id="ARBA00022833"/>
    </source>
</evidence>
<dbReference type="GO" id="GO:0008270">
    <property type="term" value="F:zinc ion binding"/>
    <property type="evidence" value="ECO:0007669"/>
    <property type="project" value="UniProtKB-KW"/>
</dbReference>
<reference evidence="7" key="1">
    <citation type="submission" date="2019-03" db="EMBL/GenBank/DDBJ databases">
        <title>Snf2 controls pulcherriminic acid biosynthesis and connects pigmentation and antifungal activity of the yeast Metschnikowia pulcherrima.</title>
        <authorList>
            <person name="Gore-Lloyd D."/>
            <person name="Sumann I."/>
            <person name="Brachmann A.O."/>
            <person name="Schneeberger K."/>
            <person name="Ortiz-Merino R.A."/>
            <person name="Moreno-Beltran M."/>
            <person name="Schlaefli M."/>
            <person name="Kirner P."/>
            <person name="Santos Kron A."/>
            <person name="Wolfe K.H."/>
            <person name="Piel J."/>
            <person name="Ahrens C.H."/>
            <person name="Henk D."/>
            <person name="Freimoser F.M."/>
        </authorList>
    </citation>
    <scope>NUCLEOTIDE SEQUENCE [LARGE SCALE GENOMIC DNA]</scope>
    <source>
        <strain evidence="7">APC 1.2</strain>
    </source>
</reference>
<protein>
    <submittedName>
        <fullName evidence="6">BED zinc finger</fullName>
    </submittedName>
</protein>